<proteinExistence type="predicted"/>
<gene>
    <name evidence="1" type="ORF">J0S82_001872</name>
</gene>
<organism evidence="1 2">
    <name type="scientific">Galemys pyrenaicus</name>
    <name type="common">Iberian desman</name>
    <name type="synonym">Pyrenean desman</name>
    <dbReference type="NCBI Taxonomy" id="202257"/>
    <lineage>
        <taxon>Eukaryota</taxon>
        <taxon>Metazoa</taxon>
        <taxon>Chordata</taxon>
        <taxon>Craniata</taxon>
        <taxon>Vertebrata</taxon>
        <taxon>Euteleostomi</taxon>
        <taxon>Mammalia</taxon>
        <taxon>Eutheria</taxon>
        <taxon>Laurasiatheria</taxon>
        <taxon>Eulipotyphla</taxon>
        <taxon>Talpidae</taxon>
        <taxon>Galemys</taxon>
    </lineage>
</organism>
<comment type="caution">
    <text evidence="1">The sequence shown here is derived from an EMBL/GenBank/DDBJ whole genome shotgun (WGS) entry which is preliminary data.</text>
</comment>
<feature type="non-terminal residue" evidence="1">
    <location>
        <position position="122"/>
    </location>
</feature>
<dbReference type="Proteomes" id="UP000700334">
    <property type="component" value="Unassembled WGS sequence"/>
</dbReference>
<dbReference type="EMBL" id="JAGFMF010011726">
    <property type="protein sequence ID" value="KAG8514773.1"/>
    <property type="molecule type" value="Genomic_DNA"/>
</dbReference>
<evidence type="ECO:0000313" key="1">
    <source>
        <dbReference type="EMBL" id="KAG8514773.1"/>
    </source>
</evidence>
<reference evidence="1" key="1">
    <citation type="journal article" date="2021" name="Evol. Appl.">
        <title>The genome of the Pyrenean desman and the effects of bottlenecks and inbreeding on the genomic landscape of an endangered species.</title>
        <authorList>
            <person name="Escoda L."/>
            <person name="Castresana J."/>
        </authorList>
    </citation>
    <scope>NUCLEOTIDE SEQUENCE</scope>
    <source>
        <strain evidence="1">IBE-C5619</strain>
    </source>
</reference>
<keyword evidence="2" id="KW-1185">Reference proteome</keyword>
<name>A0A8J6A5Q2_GALPY</name>
<dbReference type="AlphaFoldDB" id="A0A8J6A5Q2"/>
<accession>A0A8J6A5Q2</accession>
<protein>
    <submittedName>
        <fullName evidence="1">Uncharacterized protein</fullName>
    </submittedName>
</protein>
<evidence type="ECO:0000313" key="2">
    <source>
        <dbReference type="Proteomes" id="UP000700334"/>
    </source>
</evidence>
<sequence>CSSDLQPTYWGWGHGRLRDELAHNLGGISINGDDIITSSSAVTLQLPRGVIQSLLGNRDGIDCGYESLYDAKDVTDDLGQEAKQLLPKGMIRLLGDSDGMDCGYESLRDTKDAMVDLGQEDF</sequence>